<dbReference type="HAMAP" id="MF_00081">
    <property type="entry name" value="HrcA"/>
    <property type="match status" value="1"/>
</dbReference>
<dbReference type="Pfam" id="PF01628">
    <property type="entry name" value="HrcA"/>
    <property type="match status" value="1"/>
</dbReference>
<keyword evidence="3 5" id="KW-0346">Stress response</keyword>
<dbReference type="Proteomes" id="UP000273977">
    <property type="component" value="Unassembled WGS sequence"/>
</dbReference>
<evidence type="ECO:0000256" key="4">
    <source>
        <dbReference type="ARBA" id="ARBA00023163"/>
    </source>
</evidence>
<dbReference type="OrthoDB" id="9783139at2"/>
<sequence length="350" mass="39005">MLTKRQSLILQAVIDYYAKYQSPVGSKPLSQHPEINASSATIRNELARLEELSLITKTHASSGRMPAEQGYRYYINHIMPYFGGLIDLGLDEEEEAMLQNIFNDPYNDLNQVIRKTAATLANLSENVVISIGPDIATQRLAKFRVLSLTKDQAMVILVTDKGVIRNQVVNFNSVLTPDLIEGIAEIMNQELVGLELSKVIQRLQTHYLSDIDQMNHSAEDSNHLIHRLMSQFNGDDMIVDGQNYLFSALAEMSDGASIPHLSQLLENHAVIASLINTSDHGIQVRVGKELKDPSLEKMSLMSANMGTENSGNIITFAVLGPENMSYIRMAQLFQSISKGMSKYLDNNYKS</sequence>
<evidence type="ECO:0000313" key="8">
    <source>
        <dbReference type="EMBL" id="RPA62448.1"/>
    </source>
</evidence>
<keyword evidence="2 5" id="KW-0805">Transcription regulation</keyword>
<evidence type="ECO:0000256" key="3">
    <source>
        <dbReference type="ARBA" id="ARBA00023016"/>
    </source>
</evidence>
<evidence type="ECO:0000313" key="9">
    <source>
        <dbReference type="Proteomes" id="UP000273977"/>
    </source>
</evidence>
<keyword evidence="9" id="KW-1185">Reference proteome</keyword>
<dbReference type="SUPFAM" id="SSF55781">
    <property type="entry name" value="GAF domain-like"/>
    <property type="match status" value="1"/>
</dbReference>
<keyword evidence="4 5" id="KW-0804">Transcription</keyword>
<evidence type="ECO:0000259" key="6">
    <source>
        <dbReference type="Pfam" id="PF01628"/>
    </source>
</evidence>
<dbReference type="NCBIfam" id="TIGR00331">
    <property type="entry name" value="hrcA"/>
    <property type="match status" value="1"/>
</dbReference>
<dbReference type="AlphaFoldDB" id="A0A3N4GLI3"/>
<dbReference type="EMBL" id="RKMG01000004">
    <property type="protein sequence ID" value="RPA62448.1"/>
    <property type="molecule type" value="Genomic_DNA"/>
</dbReference>
<evidence type="ECO:0000256" key="1">
    <source>
        <dbReference type="ARBA" id="ARBA00022491"/>
    </source>
</evidence>
<comment type="similarity">
    <text evidence="5">Belongs to the HrcA family.</text>
</comment>
<dbReference type="Pfam" id="PF03444">
    <property type="entry name" value="WHD_HrcA"/>
    <property type="match status" value="1"/>
</dbReference>
<feature type="domain" description="Heat-inducible transcription repressor HrcA C-terminal" evidence="6">
    <location>
        <begin position="111"/>
        <end position="329"/>
    </location>
</feature>
<gene>
    <name evidence="5 8" type="primary">hrcA</name>
    <name evidence="8" type="ORF">EF384_02195</name>
</gene>
<dbReference type="InterPro" id="IPR029016">
    <property type="entry name" value="GAF-like_dom_sf"/>
</dbReference>
<dbReference type="InterPro" id="IPR021153">
    <property type="entry name" value="HrcA_C"/>
</dbReference>
<keyword evidence="1 5" id="KW-0678">Repressor</keyword>
<dbReference type="InterPro" id="IPR002571">
    <property type="entry name" value="HrcA"/>
</dbReference>
<dbReference type="RefSeq" id="WP_123779353.1">
    <property type="nucleotide sequence ID" value="NZ_RKMG01000004.1"/>
</dbReference>
<evidence type="ECO:0000256" key="2">
    <source>
        <dbReference type="ARBA" id="ARBA00023015"/>
    </source>
</evidence>
<dbReference type="InterPro" id="IPR023120">
    <property type="entry name" value="WHTH_transcript_rep_HrcA_IDD"/>
</dbReference>
<feature type="domain" description="Winged helix-turn-helix transcription repressor HrcA DNA-binding" evidence="7">
    <location>
        <begin position="1"/>
        <end position="72"/>
    </location>
</feature>
<protein>
    <recommendedName>
        <fullName evidence="5">Heat-inducible transcription repressor HrcA</fullName>
    </recommendedName>
</protein>
<comment type="function">
    <text evidence="5">Negative regulator of class I heat shock genes (grpE-dnaK-dnaJ and groELS operons). Prevents heat-shock induction of these operons.</text>
</comment>
<dbReference type="Gene3D" id="3.30.450.40">
    <property type="match status" value="1"/>
</dbReference>
<dbReference type="PIRSF" id="PIRSF005485">
    <property type="entry name" value="HrcA"/>
    <property type="match status" value="1"/>
</dbReference>
<dbReference type="Gene3D" id="1.10.10.10">
    <property type="entry name" value="Winged helix-like DNA-binding domain superfamily/Winged helix DNA-binding domain"/>
    <property type="match status" value="1"/>
</dbReference>
<dbReference type="GO" id="GO:0003677">
    <property type="term" value="F:DNA binding"/>
    <property type="evidence" value="ECO:0007669"/>
    <property type="project" value="InterPro"/>
</dbReference>
<dbReference type="Gene3D" id="3.30.390.60">
    <property type="entry name" value="Heat-inducible transcription repressor hrca homolog, domain 3"/>
    <property type="match status" value="1"/>
</dbReference>
<reference evidence="8 9" key="1">
    <citation type="submission" date="2018-11" db="EMBL/GenBank/DDBJ databases">
        <title>Aerococcus sp. SJQ22, whole genome shotgun sequence.</title>
        <authorList>
            <person name="Sun L."/>
            <person name="Gao X."/>
            <person name="Chen W."/>
            <person name="Huang K."/>
        </authorList>
    </citation>
    <scope>NUCLEOTIDE SEQUENCE [LARGE SCALE GENOMIC DNA]</scope>
    <source>
        <strain evidence="8 9">SJQ22</strain>
    </source>
</reference>
<evidence type="ECO:0000259" key="7">
    <source>
        <dbReference type="Pfam" id="PF03444"/>
    </source>
</evidence>
<dbReference type="GO" id="GO:0045892">
    <property type="term" value="P:negative regulation of DNA-templated transcription"/>
    <property type="evidence" value="ECO:0007669"/>
    <property type="project" value="UniProtKB-UniRule"/>
</dbReference>
<evidence type="ECO:0000256" key="5">
    <source>
        <dbReference type="HAMAP-Rule" id="MF_00081"/>
    </source>
</evidence>
<dbReference type="InterPro" id="IPR036388">
    <property type="entry name" value="WH-like_DNA-bd_sf"/>
</dbReference>
<accession>A0A3N4GLI3</accession>
<dbReference type="PANTHER" id="PTHR34824">
    <property type="entry name" value="HEAT-INDUCIBLE TRANSCRIPTION REPRESSOR HRCA"/>
    <property type="match status" value="1"/>
</dbReference>
<name>A0A3N4GLI3_9LACT</name>
<dbReference type="InterPro" id="IPR036390">
    <property type="entry name" value="WH_DNA-bd_sf"/>
</dbReference>
<proteinExistence type="inferred from homology"/>
<dbReference type="SUPFAM" id="SSF46785">
    <property type="entry name" value="Winged helix' DNA-binding domain"/>
    <property type="match status" value="1"/>
</dbReference>
<comment type="caution">
    <text evidence="8">The sequence shown here is derived from an EMBL/GenBank/DDBJ whole genome shotgun (WGS) entry which is preliminary data.</text>
</comment>
<dbReference type="InterPro" id="IPR005104">
    <property type="entry name" value="WHTH_HrcA_DNA-bd"/>
</dbReference>
<dbReference type="PANTHER" id="PTHR34824:SF1">
    <property type="entry name" value="HEAT-INDUCIBLE TRANSCRIPTION REPRESSOR HRCA"/>
    <property type="match status" value="1"/>
</dbReference>
<organism evidence="8 9">
    <name type="scientific">Aerococcus agrisoli</name>
    <dbReference type="NCBI Taxonomy" id="2487350"/>
    <lineage>
        <taxon>Bacteria</taxon>
        <taxon>Bacillati</taxon>
        <taxon>Bacillota</taxon>
        <taxon>Bacilli</taxon>
        <taxon>Lactobacillales</taxon>
        <taxon>Aerococcaceae</taxon>
        <taxon>Aerococcus</taxon>
    </lineage>
</organism>